<evidence type="ECO:0000313" key="6">
    <source>
        <dbReference type="Proteomes" id="UP001373714"/>
    </source>
</evidence>
<feature type="domain" description="Response regulatory" evidence="4">
    <location>
        <begin position="276"/>
        <end position="399"/>
    </location>
</feature>
<dbReference type="Gene3D" id="3.40.50.2300">
    <property type="match status" value="1"/>
</dbReference>
<dbReference type="SMART" id="SM00448">
    <property type="entry name" value="REC"/>
    <property type="match status" value="1"/>
</dbReference>
<dbReference type="InterPro" id="IPR011006">
    <property type="entry name" value="CheY-like_superfamily"/>
</dbReference>
<dbReference type="PROSITE" id="PS50110">
    <property type="entry name" value="RESPONSE_REGULATORY"/>
    <property type="match status" value="1"/>
</dbReference>
<dbReference type="GO" id="GO:0000160">
    <property type="term" value="P:phosphorelay signal transduction system"/>
    <property type="evidence" value="ECO:0007669"/>
    <property type="project" value="UniProtKB-KW"/>
</dbReference>
<protein>
    <recommendedName>
        <fullName evidence="4">Response regulatory domain-containing protein</fullName>
    </recommendedName>
</protein>
<keyword evidence="6" id="KW-1185">Reference proteome</keyword>
<keyword evidence="1 3" id="KW-0597">Phosphoprotein</keyword>
<name>A0AAV9VAQ1_9PEZI</name>
<comment type="caution">
    <text evidence="5">The sequence shown here is derived from an EMBL/GenBank/DDBJ whole genome shotgun (WGS) entry which is preliminary data.</text>
</comment>
<proteinExistence type="predicted"/>
<dbReference type="SUPFAM" id="SSF52172">
    <property type="entry name" value="CheY-like"/>
    <property type="match status" value="1"/>
</dbReference>
<dbReference type="InterPro" id="IPR001789">
    <property type="entry name" value="Sig_transdc_resp-reg_receiver"/>
</dbReference>
<accession>A0AAV9VAQ1</accession>
<dbReference type="Pfam" id="PF00072">
    <property type="entry name" value="Response_reg"/>
    <property type="match status" value="1"/>
</dbReference>
<evidence type="ECO:0000256" key="2">
    <source>
        <dbReference type="ARBA" id="ARBA00023012"/>
    </source>
</evidence>
<evidence type="ECO:0000256" key="3">
    <source>
        <dbReference type="PROSITE-ProRule" id="PRU00169"/>
    </source>
</evidence>
<evidence type="ECO:0000259" key="4">
    <source>
        <dbReference type="PROSITE" id="PS50110"/>
    </source>
</evidence>
<feature type="modified residue" description="4-aspartylphosphate" evidence="3">
    <location>
        <position position="333"/>
    </location>
</feature>
<gene>
    <name evidence="5" type="ORF">TWF730_007438</name>
</gene>
<dbReference type="AlphaFoldDB" id="A0AAV9VAQ1"/>
<evidence type="ECO:0000313" key="5">
    <source>
        <dbReference type="EMBL" id="KAK6358083.1"/>
    </source>
</evidence>
<reference evidence="5 6" key="1">
    <citation type="submission" date="2019-10" db="EMBL/GenBank/DDBJ databases">
        <authorList>
            <person name="Palmer J.M."/>
        </authorList>
    </citation>
    <scope>NUCLEOTIDE SEQUENCE [LARGE SCALE GENOMIC DNA]</scope>
    <source>
        <strain evidence="5 6">TWF730</strain>
    </source>
</reference>
<dbReference type="Proteomes" id="UP001373714">
    <property type="component" value="Unassembled WGS sequence"/>
</dbReference>
<dbReference type="PANTHER" id="PTHR45339:SF1">
    <property type="entry name" value="HYBRID SIGNAL TRANSDUCTION HISTIDINE KINASE J"/>
    <property type="match status" value="1"/>
</dbReference>
<sequence length="413" mass="46248">MVAPSSLQQFIDSAELPTLVLDFRILQSLDDSTATISDVTVSRNATCKLEKFKDSVESLLARKFWDVMLNPGLQIRGPIIGAHTQRYVNGQDIWTSSRVGPYRVWTLQLDSENSIALKNHDTSVTEQDGVSGDVEPIDEASREQQLFNKLDHIHGPLKAFCHLADQALSDIQKSIKDLTSTSSSRDVYSELHPVELNLRTLSSGLSLLKDLSDISSFTPEQPQATTPKEAPSDQALLSKILSRVHLASSNSSTPYKPSQTPYVPPDLIAAHLPTLRALIIEDNKINSKIATRFCQKMGVLPEYITPAFDGAEALEILEGMERRGCFPDIIFVDTVMPVMAGMEFLEEYNRRWPGRRTRIIGMTAHIFLGDTRMERLGANLVLQKPLRPNIFKREMEKAATLKMTREIEFRGKL</sequence>
<dbReference type="CDD" id="cd17546">
    <property type="entry name" value="REC_hyHK_CKI1_RcsC-like"/>
    <property type="match status" value="1"/>
</dbReference>
<keyword evidence="2" id="KW-0902">Two-component regulatory system</keyword>
<dbReference type="EMBL" id="JAVHNS010000004">
    <property type="protein sequence ID" value="KAK6358083.1"/>
    <property type="molecule type" value="Genomic_DNA"/>
</dbReference>
<organism evidence="5 6">
    <name type="scientific">Orbilia blumenaviensis</name>
    <dbReference type="NCBI Taxonomy" id="1796055"/>
    <lineage>
        <taxon>Eukaryota</taxon>
        <taxon>Fungi</taxon>
        <taxon>Dikarya</taxon>
        <taxon>Ascomycota</taxon>
        <taxon>Pezizomycotina</taxon>
        <taxon>Orbiliomycetes</taxon>
        <taxon>Orbiliales</taxon>
        <taxon>Orbiliaceae</taxon>
        <taxon>Orbilia</taxon>
    </lineage>
</organism>
<evidence type="ECO:0000256" key="1">
    <source>
        <dbReference type="ARBA" id="ARBA00022553"/>
    </source>
</evidence>
<dbReference type="PANTHER" id="PTHR45339">
    <property type="entry name" value="HYBRID SIGNAL TRANSDUCTION HISTIDINE KINASE J"/>
    <property type="match status" value="1"/>
</dbReference>